<dbReference type="AlphaFoldDB" id="S6W6G0"/>
<protein>
    <submittedName>
        <fullName evidence="1">Coenzyme PQQ synthesis protein F</fullName>
    </submittedName>
</protein>
<accession>S6W6G0</accession>
<evidence type="ECO:0000313" key="1">
    <source>
        <dbReference type="EMBL" id="EPN59421.1"/>
    </source>
</evidence>
<organism evidence="1 2">
    <name type="scientific">Pseudomonas syringae pv. actinidiae ICMP 18807</name>
    <dbReference type="NCBI Taxonomy" id="1194404"/>
    <lineage>
        <taxon>Bacteria</taxon>
        <taxon>Pseudomonadati</taxon>
        <taxon>Pseudomonadota</taxon>
        <taxon>Gammaproteobacteria</taxon>
        <taxon>Pseudomonadales</taxon>
        <taxon>Pseudomonadaceae</taxon>
        <taxon>Pseudomonas</taxon>
        <taxon>Pseudomonas syringae</taxon>
    </lineage>
</organism>
<dbReference type="Proteomes" id="UP000015729">
    <property type="component" value="Unassembled WGS sequence"/>
</dbReference>
<dbReference type="EMBL" id="AOKG01000555">
    <property type="protein sequence ID" value="EPN59421.1"/>
    <property type="molecule type" value="Genomic_DNA"/>
</dbReference>
<comment type="caution">
    <text evidence="1">The sequence shown here is derived from an EMBL/GenBank/DDBJ whole genome shotgun (WGS) entry which is preliminary data.</text>
</comment>
<reference evidence="1 2" key="1">
    <citation type="journal article" date="2013" name="PLoS Pathog.">
        <title>Genomic analysis of the Kiwifruit pathogen Pseudomonas syringae pv. actinidiae provides insight into the origins of an emergent plant disease.</title>
        <authorList>
            <person name="McCann H.C."/>
            <person name="Rikkerink E.H."/>
            <person name="Bertels F."/>
            <person name="Fiers M."/>
            <person name="Lu A."/>
            <person name="Rees-George J."/>
            <person name="Andersen M.T."/>
            <person name="Gleave A.P."/>
            <person name="Haubold B."/>
            <person name="Wohlers M.W."/>
            <person name="Guttman D.S."/>
            <person name="Wang P.W."/>
            <person name="Straub C."/>
            <person name="Vanneste J.L."/>
            <person name="Rainey P.B."/>
            <person name="Templeton M.D."/>
        </authorList>
    </citation>
    <scope>NUCLEOTIDE SEQUENCE [LARGE SCALE GENOMIC DNA]</scope>
    <source>
        <strain evidence="1 2">ICMP 18807</strain>
    </source>
</reference>
<gene>
    <name evidence="1" type="ORF">A244_08675</name>
</gene>
<evidence type="ECO:0000313" key="2">
    <source>
        <dbReference type="Proteomes" id="UP000015729"/>
    </source>
</evidence>
<name>S6W6G0_PSESF</name>
<proteinExistence type="predicted"/>
<feature type="non-terminal residue" evidence="1">
    <location>
        <position position="31"/>
    </location>
</feature>
<sequence>MPAPHSADLRRITLANGLSVVLCHDARLKRS</sequence>